<dbReference type="Proteomes" id="UP000265100">
    <property type="component" value="Chromosome 17"/>
</dbReference>
<organism evidence="2 3">
    <name type="scientific">Astatotilapia calliptera</name>
    <name type="common">Eastern happy</name>
    <name type="synonym">Chromis callipterus</name>
    <dbReference type="NCBI Taxonomy" id="8154"/>
    <lineage>
        <taxon>Eukaryota</taxon>
        <taxon>Metazoa</taxon>
        <taxon>Chordata</taxon>
        <taxon>Craniata</taxon>
        <taxon>Vertebrata</taxon>
        <taxon>Euteleostomi</taxon>
        <taxon>Actinopterygii</taxon>
        <taxon>Neopterygii</taxon>
        <taxon>Teleostei</taxon>
        <taxon>Neoteleostei</taxon>
        <taxon>Acanthomorphata</taxon>
        <taxon>Ovalentaria</taxon>
        <taxon>Cichlomorphae</taxon>
        <taxon>Cichliformes</taxon>
        <taxon>Cichlidae</taxon>
        <taxon>African cichlids</taxon>
        <taxon>Pseudocrenilabrinae</taxon>
        <taxon>Haplochromini</taxon>
        <taxon>Astatotilapia</taxon>
    </lineage>
</organism>
<keyword evidence="3" id="KW-1185">Reference proteome</keyword>
<evidence type="ECO:0000256" key="1">
    <source>
        <dbReference type="ARBA" id="ARBA00006322"/>
    </source>
</evidence>
<dbReference type="AlphaFoldDB" id="A0AAX7UI48"/>
<dbReference type="PANTHER" id="PTHR31449">
    <property type="entry name" value="UPF0598 PROTEIN C8ORF82"/>
    <property type="match status" value="1"/>
</dbReference>
<name>A0AAX7UI48_ASTCA</name>
<evidence type="ECO:0000313" key="2">
    <source>
        <dbReference type="Ensembl" id="ENSACLP00000069598.1"/>
    </source>
</evidence>
<dbReference type="InterPro" id="IPR028108">
    <property type="entry name" value="DUF4505"/>
</dbReference>
<accession>A0AAX7UI48</accession>
<reference evidence="2" key="1">
    <citation type="submission" date="2018-05" db="EMBL/GenBank/DDBJ databases">
        <authorList>
            <person name="Datahose"/>
        </authorList>
    </citation>
    <scope>NUCLEOTIDE SEQUENCE</scope>
</reference>
<protein>
    <submittedName>
        <fullName evidence="2">Uncharacterized protein</fullName>
    </submittedName>
</protein>
<reference evidence="2" key="3">
    <citation type="submission" date="2025-09" db="UniProtKB">
        <authorList>
            <consortium name="Ensembl"/>
        </authorList>
    </citation>
    <scope>IDENTIFICATION</scope>
</reference>
<dbReference type="Pfam" id="PF14956">
    <property type="entry name" value="DUF4505"/>
    <property type="match status" value="1"/>
</dbReference>
<comment type="similarity">
    <text evidence="1">Belongs to the UPF0598 family.</text>
</comment>
<dbReference type="GeneTree" id="ENSGT00390000011521"/>
<dbReference type="PANTHER" id="PTHR31449:SF3">
    <property type="entry name" value="UPF0598 PROTEIN C8ORF82"/>
    <property type="match status" value="1"/>
</dbReference>
<sequence length="102" mass="11304">MLFLRTAAFSARALAALRRGPAGLTASRATATYVQGQSPTPRIREYFYYIDHQGQLFLDDTKVKNFVTCFKGTACKISPLYAGRLQLTDFCFLTPPKSCALS</sequence>
<dbReference type="Ensembl" id="ENSACLT00000052631.1">
    <property type="protein sequence ID" value="ENSACLP00000069598.1"/>
    <property type="gene ID" value="ENSACLG00000022537.2"/>
</dbReference>
<reference evidence="2" key="2">
    <citation type="submission" date="2025-08" db="UniProtKB">
        <authorList>
            <consortium name="Ensembl"/>
        </authorList>
    </citation>
    <scope>IDENTIFICATION</scope>
</reference>
<gene>
    <name evidence="2" type="primary">C8orf82</name>
</gene>
<evidence type="ECO:0000313" key="3">
    <source>
        <dbReference type="Proteomes" id="UP000265100"/>
    </source>
</evidence>
<proteinExistence type="inferred from homology"/>